<sequence length="44" mass="5052">MIQPIIVKNPDSSCQGKEKIKLSHKKELGRISSQALFYAYLFKL</sequence>
<keyword evidence="2" id="KW-1185">Reference proteome</keyword>
<evidence type="ECO:0000313" key="2">
    <source>
        <dbReference type="Proteomes" id="UP000429980"/>
    </source>
</evidence>
<comment type="caution">
    <text evidence="1">The sequence shown here is derived from an EMBL/GenBank/DDBJ whole genome shotgun (WGS) entry which is preliminary data.</text>
</comment>
<proteinExistence type="predicted"/>
<gene>
    <name evidence="1" type="ORF">CHCC15381_1777</name>
</gene>
<name>A0ABY3FTH8_9BACI</name>
<protein>
    <submittedName>
        <fullName evidence="1">Uncharacterized protein</fullName>
    </submittedName>
</protein>
<reference evidence="1 2" key="1">
    <citation type="submission" date="2019-06" db="EMBL/GenBank/DDBJ databases">
        <title>Genome sequence analysis of &gt;100 Bacillus licheniformis strains suggests intrinsic resistance to this species.</title>
        <authorList>
            <person name="Wels M."/>
            <person name="Siezen R.J."/>
            <person name="Johansen E."/>
            <person name="Stuer-Lauridsen B."/>
            <person name="Bjerre K."/>
            <person name="Nielsen B.K.K."/>
        </authorList>
    </citation>
    <scope>NUCLEOTIDE SEQUENCE [LARGE SCALE GENOMIC DNA]</scope>
    <source>
        <strain evidence="1 2">BAC-15381</strain>
    </source>
</reference>
<dbReference type="EMBL" id="NILF01000056">
    <property type="protein sequence ID" value="TWL35843.1"/>
    <property type="molecule type" value="Genomic_DNA"/>
</dbReference>
<evidence type="ECO:0000313" key="1">
    <source>
        <dbReference type="EMBL" id="TWL35843.1"/>
    </source>
</evidence>
<organism evidence="1 2">
    <name type="scientific">Bacillus paralicheniformis</name>
    <dbReference type="NCBI Taxonomy" id="1648923"/>
    <lineage>
        <taxon>Bacteria</taxon>
        <taxon>Bacillati</taxon>
        <taxon>Bacillota</taxon>
        <taxon>Bacilli</taxon>
        <taxon>Bacillales</taxon>
        <taxon>Bacillaceae</taxon>
        <taxon>Bacillus</taxon>
    </lineage>
</organism>
<accession>A0ABY3FTH8</accession>
<dbReference type="Proteomes" id="UP000429980">
    <property type="component" value="Unassembled WGS sequence"/>
</dbReference>